<feature type="domain" description="FAS1" evidence="2">
    <location>
        <begin position="191"/>
        <end position="361"/>
    </location>
</feature>
<dbReference type="InterPro" id="IPR036378">
    <property type="entry name" value="FAS1_dom_sf"/>
</dbReference>
<dbReference type="OrthoDB" id="7700931at2759"/>
<sequence>MKNLIHCTLGLLLTQAVIAQSAHRQHVLSAPLEKYQEEDSWSPTIFDLLKKDKRFSRVLDILASESSLSEHFTNPREQITFFAPTNDAIAEFLDEDGDGDADDEERRLFQLRKILKYQTIPGKVLSRHMKNMRVLKTIVKETELHGKHQRIKISNDRGLIVLNEGTEVEEADLRASNGVVHVISRLLNEPLVLTDTLVSLPKKFSAVNLALQKTGLNHTLETSRGLTFLAPTNLAFRNLGCRNLRYLFSVKGRKDLEKIIKHHLSPKLAYSSSFRHLEYYSRGMPVSDVPTHGELEKSIKKNKYVVCRSRSLPSLSGARIQIEVKRPHSKSSTLWADHESRILYTDLISRNGVVHVTDRVLIPEDVDISFDDWWNDDQYCSPELQALGME</sequence>
<proteinExistence type="predicted"/>
<evidence type="ECO:0000259" key="2">
    <source>
        <dbReference type="PROSITE" id="PS50213"/>
    </source>
</evidence>
<feature type="chain" id="PRO_5012010998" evidence="1">
    <location>
        <begin position="20"/>
        <end position="390"/>
    </location>
</feature>
<feature type="domain" description="FAS1" evidence="2">
    <location>
        <begin position="42"/>
        <end position="187"/>
    </location>
</feature>
<evidence type="ECO:0000313" key="4">
    <source>
        <dbReference type="Proteomes" id="UP000193498"/>
    </source>
</evidence>
<gene>
    <name evidence="3" type="ORF">K493DRAFT_319528</name>
</gene>
<keyword evidence="1" id="KW-0732">Signal</keyword>
<dbReference type="PANTHER" id="PTHR10900">
    <property type="entry name" value="PERIOSTIN-RELATED"/>
    <property type="match status" value="1"/>
</dbReference>
<dbReference type="InterPro" id="IPR050904">
    <property type="entry name" value="Adhesion/Biosynth-related"/>
</dbReference>
<dbReference type="PANTHER" id="PTHR10900:SF77">
    <property type="entry name" value="FI19380P1"/>
    <property type="match status" value="1"/>
</dbReference>
<dbReference type="InterPro" id="IPR000782">
    <property type="entry name" value="FAS1_domain"/>
</dbReference>
<feature type="signal peptide" evidence="1">
    <location>
        <begin position="1"/>
        <end position="19"/>
    </location>
</feature>
<reference evidence="3 4" key="1">
    <citation type="submission" date="2016-07" db="EMBL/GenBank/DDBJ databases">
        <title>Pervasive Adenine N6-methylation of Active Genes in Fungi.</title>
        <authorList>
            <consortium name="DOE Joint Genome Institute"/>
            <person name="Mondo S.J."/>
            <person name="Dannebaum R.O."/>
            <person name="Kuo R.C."/>
            <person name="Labutti K."/>
            <person name="Haridas S."/>
            <person name="Kuo A."/>
            <person name="Salamov A."/>
            <person name="Ahrendt S.R."/>
            <person name="Lipzen A."/>
            <person name="Sullivan W."/>
            <person name="Andreopoulos W.B."/>
            <person name="Clum A."/>
            <person name="Lindquist E."/>
            <person name="Daum C."/>
            <person name="Ramamoorthy G.K."/>
            <person name="Gryganskyi A."/>
            <person name="Culley D."/>
            <person name="Magnuson J.K."/>
            <person name="James T.Y."/>
            <person name="O'Malley M.A."/>
            <person name="Stajich J.E."/>
            <person name="Spatafora J.W."/>
            <person name="Visel A."/>
            <person name="Grigoriev I.V."/>
        </authorList>
    </citation>
    <scope>NUCLEOTIDE SEQUENCE [LARGE SCALE GENOMIC DNA]</scope>
    <source>
        <strain evidence="3 4">CBS 931.73</strain>
    </source>
</reference>
<dbReference type="Gene3D" id="2.30.180.10">
    <property type="entry name" value="FAS1 domain"/>
    <property type="match status" value="2"/>
</dbReference>
<protein>
    <submittedName>
        <fullName evidence="3">FAS1 domain-containing protein</fullName>
    </submittedName>
</protein>
<dbReference type="InParanoid" id="A0A1Y1XRG8"/>
<evidence type="ECO:0000256" key="1">
    <source>
        <dbReference type="SAM" id="SignalP"/>
    </source>
</evidence>
<accession>A0A1Y1XRG8</accession>
<keyword evidence="4" id="KW-1185">Reference proteome</keyword>
<name>A0A1Y1XRG8_9FUNG</name>
<dbReference type="STRING" id="1314790.A0A1Y1XRG8"/>
<comment type="caution">
    <text evidence="3">The sequence shown here is derived from an EMBL/GenBank/DDBJ whole genome shotgun (WGS) entry which is preliminary data.</text>
</comment>
<dbReference type="PROSITE" id="PS50213">
    <property type="entry name" value="FAS1"/>
    <property type="match status" value="2"/>
</dbReference>
<dbReference type="AlphaFoldDB" id="A0A1Y1XRG8"/>
<dbReference type="SMART" id="SM00554">
    <property type="entry name" value="FAS1"/>
    <property type="match status" value="2"/>
</dbReference>
<organism evidence="3 4">
    <name type="scientific">Basidiobolus meristosporus CBS 931.73</name>
    <dbReference type="NCBI Taxonomy" id="1314790"/>
    <lineage>
        <taxon>Eukaryota</taxon>
        <taxon>Fungi</taxon>
        <taxon>Fungi incertae sedis</taxon>
        <taxon>Zoopagomycota</taxon>
        <taxon>Entomophthoromycotina</taxon>
        <taxon>Basidiobolomycetes</taxon>
        <taxon>Basidiobolales</taxon>
        <taxon>Basidiobolaceae</taxon>
        <taxon>Basidiobolus</taxon>
    </lineage>
</organism>
<dbReference type="Proteomes" id="UP000193498">
    <property type="component" value="Unassembled WGS sequence"/>
</dbReference>
<evidence type="ECO:0000313" key="3">
    <source>
        <dbReference type="EMBL" id="ORX88351.1"/>
    </source>
</evidence>
<dbReference type="Pfam" id="PF02469">
    <property type="entry name" value="Fasciclin"/>
    <property type="match status" value="2"/>
</dbReference>
<dbReference type="GO" id="GO:0005615">
    <property type="term" value="C:extracellular space"/>
    <property type="evidence" value="ECO:0007669"/>
    <property type="project" value="TreeGrafter"/>
</dbReference>
<dbReference type="SUPFAM" id="SSF82153">
    <property type="entry name" value="FAS1 domain"/>
    <property type="match status" value="2"/>
</dbReference>
<dbReference type="EMBL" id="MCFE01000535">
    <property type="protein sequence ID" value="ORX88351.1"/>
    <property type="molecule type" value="Genomic_DNA"/>
</dbReference>